<keyword evidence="5" id="KW-0325">Glycoprotein</keyword>
<evidence type="ECO:0000256" key="4">
    <source>
        <dbReference type="ARBA" id="ARBA00023136"/>
    </source>
</evidence>
<keyword evidence="7" id="KW-0812">Transmembrane</keyword>
<comment type="subcellular location">
    <subcellularLocation>
        <location evidence="1">Membrane</location>
        <topology evidence="1">Single-pass type II membrane protein</topology>
    </subcellularLocation>
</comment>
<feature type="transmembrane region" description="Helical" evidence="7">
    <location>
        <begin position="43"/>
        <end position="64"/>
    </location>
</feature>
<dbReference type="AlphaFoldDB" id="A0A1Y1HZS2"/>
<proteinExistence type="predicted"/>
<feature type="region of interest" description="Disordered" evidence="6">
    <location>
        <begin position="446"/>
        <end position="550"/>
    </location>
</feature>
<dbReference type="GO" id="GO:0015020">
    <property type="term" value="F:glucuronosyltransferase activity"/>
    <property type="evidence" value="ECO:0007669"/>
    <property type="project" value="InterPro"/>
</dbReference>
<keyword evidence="3 8" id="KW-0808">Transferase</keyword>
<dbReference type="PANTHER" id="PTHR45719">
    <property type="entry name" value="GLYCOSYLTRANSFERASE"/>
    <property type="match status" value="1"/>
</dbReference>
<keyword evidence="7" id="KW-1133">Transmembrane helix</keyword>
<evidence type="ECO:0000256" key="3">
    <source>
        <dbReference type="ARBA" id="ARBA00022679"/>
    </source>
</evidence>
<evidence type="ECO:0000256" key="7">
    <source>
        <dbReference type="SAM" id="Phobius"/>
    </source>
</evidence>
<dbReference type="GO" id="GO:0016020">
    <property type="term" value="C:membrane"/>
    <property type="evidence" value="ECO:0007669"/>
    <property type="project" value="UniProtKB-SubCell"/>
</dbReference>
<keyword evidence="9" id="KW-1185">Reference proteome</keyword>
<dbReference type="Proteomes" id="UP000054558">
    <property type="component" value="Unassembled WGS sequence"/>
</dbReference>
<dbReference type="Pfam" id="PF02485">
    <property type="entry name" value="Branch"/>
    <property type="match status" value="1"/>
</dbReference>
<dbReference type="InterPro" id="IPR003406">
    <property type="entry name" value="Glyco_trans_14"/>
</dbReference>
<evidence type="ECO:0000256" key="5">
    <source>
        <dbReference type="ARBA" id="ARBA00023180"/>
    </source>
</evidence>
<keyword evidence="2" id="KW-0328">Glycosyltransferase</keyword>
<evidence type="ECO:0000313" key="8">
    <source>
        <dbReference type="EMBL" id="GAQ84180.1"/>
    </source>
</evidence>
<accession>A0A1Y1HZS2</accession>
<feature type="compositionally biased region" description="Polar residues" evidence="6">
    <location>
        <begin position="621"/>
        <end position="631"/>
    </location>
</feature>
<keyword evidence="4 7" id="KW-0472">Membrane</keyword>
<dbReference type="EMBL" id="DF237128">
    <property type="protein sequence ID" value="GAQ84180.1"/>
    <property type="molecule type" value="Genomic_DNA"/>
</dbReference>
<reference evidence="8 9" key="1">
    <citation type="journal article" date="2014" name="Nat. Commun.">
        <title>Klebsormidium flaccidum genome reveals primary factors for plant terrestrial adaptation.</title>
        <authorList>
            <person name="Hori K."/>
            <person name="Maruyama F."/>
            <person name="Fujisawa T."/>
            <person name="Togashi T."/>
            <person name="Yamamoto N."/>
            <person name="Seo M."/>
            <person name="Sato S."/>
            <person name="Yamada T."/>
            <person name="Mori H."/>
            <person name="Tajima N."/>
            <person name="Moriyama T."/>
            <person name="Ikeuchi M."/>
            <person name="Watanabe M."/>
            <person name="Wada H."/>
            <person name="Kobayashi K."/>
            <person name="Saito M."/>
            <person name="Masuda T."/>
            <person name="Sasaki-Sekimoto Y."/>
            <person name="Mashiguchi K."/>
            <person name="Awai K."/>
            <person name="Shimojima M."/>
            <person name="Masuda S."/>
            <person name="Iwai M."/>
            <person name="Nobusawa T."/>
            <person name="Narise T."/>
            <person name="Kondo S."/>
            <person name="Saito H."/>
            <person name="Sato R."/>
            <person name="Murakawa M."/>
            <person name="Ihara Y."/>
            <person name="Oshima-Yamada Y."/>
            <person name="Ohtaka K."/>
            <person name="Satoh M."/>
            <person name="Sonobe K."/>
            <person name="Ishii M."/>
            <person name="Ohtani R."/>
            <person name="Kanamori-Sato M."/>
            <person name="Honoki R."/>
            <person name="Miyazaki D."/>
            <person name="Mochizuki H."/>
            <person name="Umetsu J."/>
            <person name="Higashi K."/>
            <person name="Shibata D."/>
            <person name="Kamiya Y."/>
            <person name="Sato N."/>
            <person name="Nakamura Y."/>
            <person name="Tabata S."/>
            <person name="Ida S."/>
            <person name="Kurokawa K."/>
            <person name="Ohta H."/>
        </authorList>
    </citation>
    <scope>NUCLEOTIDE SEQUENCE [LARGE SCALE GENOMIC DNA]</scope>
    <source>
        <strain evidence="8 9">NIES-2285</strain>
    </source>
</reference>
<protein>
    <submittedName>
        <fullName evidence="8">Acetylglucosaminyltransferase family protein</fullName>
    </submittedName>
</protein>
<evidence type="ECO:0000256" key="2">
    <source>
        <dbReference type="ARBA" id="ARBA00022676"/>
    </source>
</evidence>
<evidence type="ECO:0000313" key="9">
    <source>
        <dbReference type="Proteomes" id="UP000054558"/>
    </source>
</evidence>
<sequence>MGFCHINDFSLSIAIHSPRRYWVRTGKASCTQDGLTGVRRTKWLIPICICGLLFLCTVLGGINFSRQPAVRAAPQLSPLLRESRVGALLPPAVGGAQAAPPAIAYLIMASKGSLLQLQRLLLAVWHPHNVYLLHLDAEASAHEHETLADFVKNEALFRECDNVQIVPQPNLVTYTGPTMLATTLHGMAILLKIRKEWKWFINLSAADYPLATQDDILYALSHVDESRNFMALWPRLAWKVAERTQRIVMDASIFHNVKQDLAYMPAQRTDPTLFKLVTGSAWVTLSRPFVEYVIMGWENLPRLALMYFTNTVSSPEGYLHTVMCNSAFRASIINTELRHITWDTPPKQHPRTLAPNDFDAMAETGAMFARKFTLDESLPLLDRIDAEILGRSGGGFPRGGWCRRTDKEKFVASKDGRRSRGGDEDASSRTRFLGVDLELAGRVRTGVARNETSEPQALGAEQVGTGEHNQTEGQGAKPSASLTGEATGLSEEKDTQDVQGGDSAAAGANAEGGEASAVDNPPAFGNGRLTSQRGETPETAGSLEDQTKVAGTATEDRLAGAVLDSDRSEIVAEGGHDKAASAGGRQVTAGGAAPLLQGGEPFSEAQELEATRERGPGALTEDTNGSLTEGATSRRRLRSISTDLDPAGAGDEGLAKDLTSDWRGCDPFDGSYFLQPTERVHKLIDLIEVALNSSEGDLCSVYHEIVRKPSK</sequence>
<name>A0A1Y1HZS2_KLENI</name>
<dbReference type="InterPro" id="IPR044610">
    <property type="entry name" value="GLCAT14A/B/C"/>
</dbReference>
<feature type="transmembrane region" description="Helical" evidence="7">
    <location>
        <begin position="85"/>
        <end position="108"/>
    </location>
</feature>
<dbReference type="STRING" id="105231.A0A1Y1HZS2"/>
<evidence type="ECO:0000256" key="1">
    <source>
        <dbReference type="ARBA" id="ARBA00004606"/>
    </source>
</evidence>
<feature type="compositionally biased region" description="Low complexity" evidence="6">
    <location>
        <begin position="500"/>
        <end position="517"/>
    </location>
</feature>
<evidence type="ECO:0000256" key="6">
    <source>
        <dbReference type="SAM" id="MobiDB-lite"/>
    </source>
</evidence>
<feature type="region of interest" description="Disordered" evidence="6">
    <location>
        <begin position="573"/>
        <end position="648"/>
    </location>
</feature>
<dbReference type="OrthoDB" id="2019572at2759"/>
<gene>
    <name evidence="8" type="ORF">KFL_001790200</name>
</gene>
<dbReference type="PANTHER" id="PTHR45719:SF3">
    <property type="entry name" value="BETA-GLUCURONOSYLTRANSFERASE GLCAT14A"/>
    <property type="match status" value="1"/>
</dbReference>
<organism evidence="8 9">
    <name type="scientific">Klebsormidium nitens</name>
    <name type="common">Green alga</name>
    <name type="synonym">Ulothrix nitens</name>
    <dbReference type="NCBI Taxonomy" id="105231"/>
    <lineage>
        <taxon>Eukaryota</taxon>
        <taxon>Viridiplantae</taxon>
        <taxon>Streptophyta</taxon>
        <taxon>Klebsormidiophyceae</taxon>
        <taxon>Klebsormidiales</taxon>
        <taxon>Klebsormidiaceae</taxon>
        <taxon>Klebsormidium</taxon>
    </lineage>
</organism>